<evidence type="ECO:0000313" key="1">
    <source>
        <dbReference type="EMBL" id="MBV0931886.1"/>
    </source>
</evidence>
<dbReference type="RefSeq" id="WP_217333308.1">
    <property type="nucleotide sequence ID" value="NZ_JAHQZT010000001.1"/>
</dbReference>
<dbReference type="Proteomes" id="UP000755551">
    <property type="component" value="Unassembled WGS sequence"/>
</dbReference>
<reference evidence="1 2" key="1">
    <citation type="submission" date="2021-06" db="EMBL/GenBank/DDBJ databases">
        <title>Bacterium isolated from marine sediment.</title>
        <authorList>
            <person name="Zhu K.-L."/>
            <person name="Du Z.-J."/>
            <person name="Liang Q.-Y."/>
        </authorList>
    </citation>
    <scope>NUCLEOTIDE SEQUENCE [LARGE SCALE GENOMIC DNA]</scope>
    <source>
        <strain evidence="1 2">A346</strain>
    </source>
</reference>
<dbReference type="EMBL" id="JAHQZT010000001">
    <property type="protein sequence ID" value="MBV0931886.1"/>
    <property type="molecule type" value="Genomic_DNA"/>
</dbReference>
<evidence type="ECO:0000313" key="2">
    <source>
        <dbReference type="Proteomes" id="UP000755551"/>
    </source>
</evidence>
<dbReference type="InterPro" id="IPR007263">
    <property type="entry name" value="DCC1-like"/>
</dbReference>
<sequence>MPNRPILFYDGQCPLCRKEIAHYRRLDSQQRVDWRDLFDPDLDLAAYGITHEDAMRVIHGVDTQGQLQRGIAAFMPIWDALPGYRHLARMIRILHLQRPLDRIYHWFAKRRYCSRCHDGQCRID</sequence>
<gene>
    <name evidence="1" type="ORF">KTN04_00840</name>
</gene>
<keyword evidence="2" id="KW-1185">Reference proteome</keyword>
<proteinExistence type="predicted"/>
<comment type="caution">
    <text evidence="1">The sequence shown here is derived from an EMBL/GenBank/DDBJ whole genome shotgun (WGS) entry which is preliminary data.</text>
</comment>
<accession>A0ABS6M7M2</accession>
<name>A0ABS6M7M2_9GAMM</name>
<dbReference type="PANTHER" id="PTHR34290:SF2">
    <property type="entry name" value="OS04G0668800 PROTEIN"/>
    <property type="match status" value="1"/>
</dbReference>
<organism evidence="1 2">
    <name type="scientific">Marinobacterium weihaiense</name>
    <dbReference type="NCBI Taxonomy" id="2851016"/>
    <lineage>
        <taxon>Bacteria</taxon>
        <taxon>Pseudomonadati</taxon>
        <taxon>Pseudomonadota</taxon>
        <taxon>Gammaproteobacteria</taxon>
        <taxon>Oceanospirillales</taxon>
        <taxon>Oceanospirillaceae</taxon>
        <taxon>Marinobacterium</taxon>
    </lineage>
</organism>
<dbReference type="InterPro" id="IPR044691">
    <property type="entry name" value="DCC1_Trx"/>
</dbReference>
<dbReference type="PANTHER" id="PTHR34290">
    <property type="entry name" value="SI:CH73-390P7.2"/>
    <property type="match status" value="1"/>
</dbReference>
<protein>
    <submittedName>
        <fullName evidence="1">DUF393 domain-containing protein</fullName>
    </submittedName>
</protein>
<dbReference type="Pfam" id="PF04134">
    <property type="entry name" value="DCC1-like"/>
    <property type="match status" value="1"/>
</dbReference>